<gene>
    <name evidence="15" type="ORF">SI7747_01000109</name>
</gene>
<dbReference type="GO" id="GO:0046872">
    <property type="term" value="F:metal ion binding"/>
    <property type="evidence" value="ECO:0007669"/>
    <property type="project" value="UniProtKB-KW"/>
</dbReference>
<keyword evidence="8" id="KW-0106">Calcium</keyword>
<dbReference type="SFLD" id="SFLDG01169">
    <property type="entry name" value="NADPH_oxidase_subgroup_(NOX)"/>
    <property type="match status" value="1"/>
</dbReference>
<feature type="transmembrane region" description="Helical" evidence="13">
    <location>
        <begin position="315"/>
        <end position="341"/>
    </location>
</feature>
<dbReference type="SUPFAM" id="SSF52343">
    <property type="entry name" value="Ferredoxin reductase-like, C-terminal NADP-linked domain"/>
    <property type="match status" value="1"/>
</dbReference>
<comment type="similarity">
    <text evidence="2">Belongs to the RBOH (TC 5.B.1.3) family.</text>
</comment>
<dbReference type="Proteomes" id="UP001189122">
    <property type="component" value="Unassembled WGS sequence"/>
</dbReference>
<evidence type="ECO:0000256" key="1">
    <source>
        <dbReference type="ARBA" id="ARBA00004141"/>
    </source>
</evidence>
<evidence type="ECO:0000256" key="9">
    <source>
        <dbReference type="ARBA" id="ARBA00022857"/>
    </source>
</evidence>
<protein>
    <recommendedName>
        <fullName evidence="14">FAD-binding FR-type domain-containing protein</fullName>
    </recommendedName>
</protein>
<dbReference type="FunFam" id="2.40.30.10:FF:000059">
    <property type="entry name" value="dual oxidase isoform X1"/>
    <property type="match status" value="1"/>
</dbReference>
<evidence type="ECO:0000256" key="7">
    <source>
        <dbReference type="ARBA" id="ARBA00022827"/>
    </source>
</evidence>
<dbReference type="InterPro" id="IPR013112">
    <property type="entry name" value="FAD-bd_8"/>
</dbReference>
<keyword evidence="6" id="KW-0479">Metal-binding</keyword>
<dbReference type="GO" id="GO:0016175">
    <property type="term" value="F:superoxide-generating NAD(P)H oxidase activity"/>
    <property type="evidence" value="ECO:0007669"/>
    <property type="project" value="UniProtKB-ARBA"/>
</dbReference>
<comment type="subcellular location">
    <subcellularLocation>
        <location evidence="1">Membrane</location>
        <topology evidence="1">Multi-pass membrane protein</topology>
    </subcellularLocation>
</comment>
<evidence type="ECO:0000313" key="15">
    <source>
        <dbReference type="EMBL" id="CAA2613704.1"/>
    </source>
</evidence>
<dbReference type="GO" id="GO:0005886">
    <property type="term" value="C:plasma membrane"/>
    <property type="evidence" value="ECO:0007669"/>
    <property type="project" value="TreeGrafter"/>
</dbReference>
<evidence type="ECO:0000256" key="8">
    <source>
        <dbReference type="ARBA" id="ARBA00022837"/>
    </source>
</evidence>
<keyword evidence="7" id="KW-0274">FAD</keyword>
<dbReference type="Pfam" id="PF08030">
    <property type="entry name" value="NAD_binding_6"/>
    <property type="match status" value="1"/>
</dbReference>
<evidence type="ECO:0000256" key="4">
    <source>
        <dbReference type="ARBA" id="ARBA00022630"/>
    </source>
</evidence>
<evidence type="ECO:0000256" key="12">
    <source>
        <dbReference type="ARBA" id="ARBA00023136"/>
    </source>
</evidence>
<dbReference type="PRINTS" id="PR00466">
    <property type="entry name" value="GP91PHOX"/>
</dbReference>
<keyword evidence="11" id="KW-0560">Oxidoreductase</keyword>
<dbReference type="InterPro" id="IPR017927">
    <property type="entry name" value="FAD-bd_FR_type"/>
</dbReference>
<evidence type="ECO:0000259" key="14">
    <source>
        <dbReference type="PROSITE" id="PS51384"/>
    </source>
</evidence>
<evidence type="ECO:0000256" key="6">
    <source>
        <dbReference type="ARBA" id="ARBA00022723"/>
    </source>
</evidence>
<keyword evidence="3" id="KW-0575">Peroxidase</keyword>
<proteinExistence type="inferred from homology"/>
<dbReference type="InterPro" id="IPR017938">
    <property type="entry name" value="Riboflavin_synthase-like_b-brl"/>
</dbReference>
<dbReference type="GO" id="GO:0016174">
    <property type="term" value="F:NAD(P)H oxidase H2O2-forming activity"/>
    <property type="evidence" value="ECO:0007669"/>
    <property type="project" value="TreeGrafter"/>
</dbReference>
<dbReference type="PANTHER" id="PTHR11972">
    <property type="entry name" value="NADPH OXIDASE"/>
    <property type="match status" value="1"/>
</dbReference>
<evidence type="ECO:0000256" key="2">
    <source>
        <dbReference type="ARBA" id="ARBA00007975"/>
    </source>
</evidence>
<dbReference type="SUPFAM" id="SSF63380">
    <property type="entry name" value="Riboflavin synthase domain-like"/>
    <property type="match status" value="1"/>
</dbReference>
<keyword evidence="9" id="KW-0521">NADP</keyword>
<dbReference type="PANTHER" id="PTHR11972:SF127">
    <property type="entry name" value="RESPIRATORY BURST OXIDASE HOMOLOG PROTEIN A-LIKE"/>
    <property type="match status" value="1"/>
</dbReference>
<evidence type="ECO:0000313" key="16">
    <source>
        <dbReference type="Proteomes" id="UP001189122"/>
    </source>
</evidence>
<dbReference type="InterPro" id="IPR013121">
    <property type="entry name" value="Fe_red_NAD-bd_6"/>
</dbReference>
<keyword evidence="4" id="KW-0285">Flavoprotein</keyword>
<dbReference type="EMBL" id="LR743588">
    <property type="protein sequence ID" value="CAA2613704.1"/>
    <property type="molecule type" value="Genomic_DNA"/>
</dbReference>
<dbReference type="EMBL" id="CACRZD030000001">
    <property type="protein sequence ID" value="CAA6653519.1"/>
    <property type="molecule type" value="Genomic_DNA"/>
</dbReference>
<evidence type="ECO:0000256" key="10">
    <source>
        <dbReference type="ARBA" id="ARBA00022989"/>
    </source>
</evidence>
<dbReference type="InterPro" id="IPR013623">
    <property type="entry name" value="NADPH_Ox"/>
</dbReference>
<evidence type="ECO:0000256" key="11">
    <source>
        <dbReference type="ARBA" id="ARBA00023002"/>
    </source>
</evidence>
<feature type="transmembrane region" description="Helical" evidence="13">
    <location>
        <begin position="361"/>
        <end position="385"/>
    </location>
</feature>
<feature type="domain" description="FAD-binding FR-type" evidence="14">
    <location>
        <begin position="419"/>
        <end position="522"/>
    </location>
</feature>
<keyword evidence="10 13" id="KW-1133">Transmembrane helix</keyword>
<dbReference type="GO" id="GO:0042742">
    <property type="term" value="P:defense response to bacterium"/>
    <property type="evidence" value="ECO:0007669"/>
    <property type="project" value="UniProtKB-ARBA"/>
</dbReference>
<sequence>MEYVDRRQVEWREVEGKFDQLAVPVLGRLPAVKSSDFVLCIGMEETPEFASELLRALRGRKNDCQWITKPELLEYWRRINDTRLSSRVQIFLDMCRNVDGEITEKEMKQVIRLSAAANHLSMSQQEVGEYTRLIMEAILGETSRATRTKKPHGTPPSAAEVLVRANWRQAWVVSLWLIACAALFTWKFEQYRRRRAFEVMGYCLSAAKGAAETLKLNMALVLLPICRNTVTWLRRQRLLSSLVPFNDAINFHKRRPYDRRLSSVAGRRGIVVGVILHGGTHLACDFPRIAGADQTLFRQTIAANFRHRQPTYLEILATTEVASGIAMVVLMAAAFALATRLPRRDPASLPRLLRRIAGFNTFWYSHHIFVVVYVLLIIHSMFLFLTKDVTEKTTWMYIAVPVLLYIGERAIRTSDPNLKSPPACSPPSPQATTYAGKVLSLRFQKPAGFRFRSGMYIYMQCPSISAFEWHPFSLTSAPDEEHLSVHIRTLGDWSCQIYSLFREGGGFPKVRIDGPYGAASQDHAKYDVIVLIGLGIGATPFVSVLKDIAYFYWVTRDQSSFDWFRDVMKEVSAANQKQAVVEMHNYLTSIYKDGDARSTVIGAAQALYYARSGLDIVSRTPVLTHFARPNWARVFYGLTARHQGKQSARVFYCGPPALAGHLRRLCHRMTTKSLTRFVFHKENY</sequence>
<keyword evidence="5 13" id="KW-0812">Transmembrane</keyword>
<evidence type="ECO:0000256" key="13">
    <source>
        <dbReference type="SAM" id="Phobius"/>
    </source>
</evidence>
<name>A0A7I8I7K8_SPIIN</name>
<evidence type="ECO:0000256" key="3">
    <source>
        <dbReference type="ARBA" id="ARBA00022559"/>
    </source>
</evidence>
<dbReference type="SUPFAM" id="SSF47473">
    <property type="entry name" value="EF-hand"/>
    <property type="match status" value="1"/>
</dbReference>
<dbReference type="CDD" id="cd06186">
    <property type="entry name" value="NOX_Duox_like_FAD_NADP"/>
    <property type="match status" value="1"/>
</dbReference>
<dbReference type="InterPro" id="IPR039261">
    <property type="entry name" value="FNR_nucleotide-bd"/>
</dbReference>
<evidence type="ECO:0000256" key="5">
    <source>
        <dbReference type="ARBA" id="ARBA00022692"/>
    </source>
</evidence>
<reference evidence="15 16" key="1">
    <citation type="submission" date="2019-12" db="EMBL/GenBank/DDBJ databases">
        <authorList>
            <person name="Scholz U."/>
            <person name="Mascher M."/>
            <person name="Fiebig A."/>
        </authorList>
    </citation>
    <scope>NUCLEOTIDE SEQUENCE</scope>
</reference>
<dbReference type="InterPro" id="IPR011992">
    <property type="entry name" value="EF-hand-dom_pair"/>
</dbReference>
<dbReference type="AlphaFoldDB" id="A0A7I8I7K8"/>
<dbReference type="InterPro" id="IPR050369">
    <property type="entry name" value="RBOH/FRE"/>
</dbReference>
<keyword evidence="12 13" id="KW-0472">Membrane</keyword>
<dbReference type="Gene3D" id="1.10.238.10">
    <property type="entry name" value="EF-hand"/>
    <property type="match status" value="1"/>
</dbReference>
<dbReference type="Pfam" id="PF08022">
    <property type="entry name" value="FAD_binding_8"/>
    <property type="match status" value="1"/>
</dbReference>
<dbReference type="GO" id="GO:0009653">
    <property type="term" value="P:anatomical structure morphogenesis"/>
    <property type="evidence" value="ECO:0007669"/>
    <property type="project" value="UniProtKB-ARBA"/>
</dbReference>
<dbReference type="Gene3D" id="2.40.30.10">
    <property type="entry name" value="Translation factors"/>
    <property type="match status" value="1"/>
</dbReference>
<feature type="transmembrane region" description="Helical" evidence="13">
    <location>
        <begin position="170"/>
        <end position="188"/>
    </location>
</feature>
<dbReference type="Pfam" id="PF08414">
    <property type="entry name" value="NADPH_Ox"/>
    <property type="match status" value="1"/>
</dbReference>
<dbReference type="GO" id="GO:0004601">
    <property type="term" value="F:peroxidase activity"/>
    <property type="evidence" value="ECO:0007669"/>
    <property type="project" value="UniProtKB-KW"/>
</dbReference>
<keyword evidence="16" id="KW-1185">Reference proteome</keyword>
<dbReference type="Gene3D" id="3.40.50.80">
    <property type="entry name" value="Nucleotide-binding domain of ferredoxin-NADP reductase (FNR) module"/>
    <property type="match status" value="1"/>
</dbReference>
<accession>A0A7I8I7K8</accession>
<organism evidence="15">
    <name type="scientific">Spirodela intermedia</name>
    <name type="common">Intermediate duckweed</name>
    <dbReference type="NCBI Taxonomy" id="51605"/>
    <lineage>
        <taxon>Eukaryota</taxon>
        <taxon>Viridiplantae</taxon>
        <taxon>Streptophyta</taxon>
        <taxon>Embryophyta</taxon>
        <taxon>Tracheophyta</taxon>
        <taxon>Spermatophyta</taxon>
        <taxon>Magnoliopsida</taxon>
        <taxon>Liliopsida</taxon>
        <taxon>Araceae</taxon>
        <taxon>Lemnoideae</taxon>
        <taxon>Spirodela</taxon>
    </lineage>
</organism>
<dbReference type="PROSITE" id="PS51384">
    <property type="entry name" value="FAD_FR"/>
    <property type="match status" value="1"/>
</dbReference>
<dbReference type="InterPro" id="IPR000778">
    <property type="entry name" value="Cyt_b245_heavy_chain"/>
</dbReference>